<sequence>MLSNQDPEYQACEKLIKLFEDVFYSRYQTRLVRGGEEPLYLPASKTGKDHQIIFARGFFNSALHELAHWCVAGQERRQLEDFGYWYVPDGRSAAQQRSFEKVEVRPQAYEQCFTLASGRPFNISADNLSGQPGDTRSFEEAVHQLTWKLLFAGQLQGRARELFDALCQAWDNPFEDWQQSARQNLEQRLAELAAAESKAC</sequence>
<dbReference type="AlphaFoldDB" id="A0A1I1EFI6"/>
<evidence type="ECO:0000313" key="2">
    <source>
        <dbReference type="Proteomes" id="UP000199058"/>
    </source>
</evidence>
<dbReference type="OrthoDB" id="5298591at2"/>
<dbReference type="InterPro" id="IPR007411">
    <property type="entry name" value="EpmC"/>
</dbReference>
<dbReference type="Pfam" id="PF04315">
    <property type="entry name" value="EpmC"/>
    <property type="match status" value="1"/>
</dbReference>
<keyword evidence="2" id="KW-1185">Reference proteome</keyword>
<evidence type="ECO:0000313" key="1">
    <source>
        <dbReference type="EMBL" id="SFB85797.1"/>
    </source>
</evidence>
<accession>A0A1I1EFI6</accession>
<dbReference type="Proteomes" id="UP000199058">
    <property type="component" value="Unassembled WGS sequence"/>
</dbReference>
<name>A0A1I1EFI6_9GAMM</name>
<dbReference type="EMBL" id="FOLH01000001">
    <property type="protein sequence ID" value="SFB85797.1"/>
    <property type="molecule type" value="Genomic_DNA"/>
</dbReference>
<dbReference type="RefSeq" id="WP_091958842.1">
    <property type="nucleotide sequence ID" value="NZ_FOLH01000001.1"/>
</dbReference>
<proteinExistence type="predicted"/>
<reference evidence="1 2" key="1">
    <citation type="submission" date="2016-10" db="EMBL/GenBank/DDBJ databases">
        <authorList>
            <person name="de Groot N.N."/>
        </authorList>
    </citation>
    <scope>NUCLEOTIDE SEQUENCE [LARGE SCALE GENOMIC DNA]</scope>
    <source>
        <strain evidence="1 2">DSM 18438</strain>
    </source>
</reference>
<organism evidence="1 2">
    <name type="scientific">Marinospirillum celere</name>
    <dbReference type="NCBI Taxonomy" id="1122252"/>
    <lineage>
        <taxon>Bacteria</taxon>
        <taxon>Pseudomonadati</taxon>
        <taxon>Pseudomonadota</taxon>
        <taxon>Gammaproteobacteria</taxon>
        <taxon>Oceanospirillales</taxon>
        <taxon>Oceanospirillaceae</taxon>
        <taxon>Marinospirillum</taxon>
    </lineage>
</organism>
<protein>
    <recommendedName>
        <fullName evidence="3">Elongation factor P hydroxylase</fullName>
    </recommendedName>
</protein>
<evidence type="ECO:0008006" key="3">
    <source>
        <dbReference type="Google" id="ProtNLM"/>
    </source>
</evidence>
<dbReference type="STRING" id="1122252.SAMN05660443_0571"/>
<gene>
    <name evidence="1" type="ORF">SAMN05660443_0571</name>
</gene>